<organism evidence="1 2">
    <name type="scientific">Pediococcus inopinatus</name>
    <dbReference type="NCBI Taxonomy" id="114090"/>
    <lineage>
        <taxon>Bacteria</taxon>
        <taxon>Bacillati</taxon>
        <taxon>Bacillota</taxon>
        <taxon>Bacilli</taxon>
        <taxon>Lactobacillales</taxon>
        <taxon>Lactobacillaceae</taxon>
        <taxon>Pediococcus</taxon>
    </lineage>
</organism>
<name>A0ABZ0Q646_9LACO</name>
<dbReference type="Gene3D" id="1.20.1480.30">
    <property type="entry name" value="Designed four-helix bundle protein"/>
    <property type="match status" value="1"/>
</dbReference>
<accession>A0ABZ0Q646</accession>
<dbReference type="EMBL" id="CP104778">
    <property type="protein sequence ID" value="WPC22449.1"/>
    <property type="molecule type" value="Genomic_DNA"/>
</dbReference>
<proteinExistence type="predicted"/>
<gene>
    <name evidence="1" type="ORF">N6G96_04475</name>
</gene>
<dbReference type="RefSeq" id="WP_063697151.1">
    <property type="nucleotide sequence ID" value="NZ_BBIM01000024.1"/>
</dbReference>
<dbReference type="Proteomes" id="UP001302696">
    <property type="component" value="Chromosome"/>
</dbReference>
<evidence type="ECO:0000313" key="2">
    <source>
        <dbReference type="Proteomes" id="UP001302696"/>
    </source>
</evidence>
<protein>
    <submittedName>
        <fullName evidence="1">Uncharacterized protein</fullName>
    </submittedName>
</protein>
<reference evidence="2" key="1">
    <citation type="submission" date="2024-06" db="EMBL/GenBank/DDBJ databases">
        <authorList>
            <person name="Chang H.C."/>
            <person name="Mun S.Y."/>
        </authorList>
    </citation>
    <scope>NUCLEOTIDE SEQUENCE [LARGE SCALE GENOMIC DNA]</scope>
    <source>
        <strain evidence="2">KT1</strain>
    </source>
</reference>
<evidence type="ECO:0000313" key="1">
    <source>
        <dbReference type="EMBL" id="WPC22449.1"/>
    </source>
</evidence>
<sequence length="117" mass="13597">MAKKNKHRFLKFTLLSVLSYHSGRYVFAHPHILNDLKQTFKDTMNSLQEFSKAVTNLQSSTTKLQDAVKASQPTFEAIQKDVEHFQYKLQPRLTKINELTQDIDNQINKISTDNTKK</sequence>
<keyword evidence="2" id="KW-1185">Reference proteome</keyword>